<organism evidence="1 2">
    <name type="scientific">Dendrothele bispora (strain CBS 962.96)</name>
    <dbReference type="NCBI Taxonomy" id="1314807"/>
    <lineage>
        <taxon>Eukaryota</taxon>
        <taxon>Fungi</taxon>
        <taxon>Dikarya</taxon>
        <taxon>Basidiomycota</taxon>
        <taxon>Agaricomycotina</taxon>
        <taxon>Agaricomycetes</taxon>
        <taxon>Agaricomycetidae</taxon>
        <taxon>Agaricales</taxon>
        <taxon>Agaricales incertae sedis</taxon>
        <taxon>Dendrothele</taxon>
    </lineage>
</organism>
<proteinExistence type="predicted"/>
<dbReference type="EMBL" id="ML179089">
    <property type="protein sequence ID" value="THV01502.1"/>
    <property type="molecule type" value="Genomic_DNA"/>
</dbReference>
<dbReference type="AlphaFoldDB" id="A0A4S8MGB1"/>
<dbReference type="OrthoDB" id="2657661at2759"/>
<keyword evidence="2" id="KW-1185">Reference proteome</keyword>
<gene>
    <name evidence="1" type="ORF">K435DRAFT_793304</name>
</gene>
<sequence>MNGKKDGHLALPYLRLMIALQWFLKVVGRLFRVLRDIVLRPPFYGALSLLKKLKIGQNRKDDNKLKNSKFLMQTRTDVLLRFCTTLHCPNNPTQAVVPNTQVAESSHAPASGGFVDTQQNVHQGIPGITISSYADAPEGGVQCTSSIFYLQETSVRIDDHDLRRVHPYFYPTTPETGNRYDRHGFITLPEGWKMCIHPEGARYFFHPEKRYGHQRVYTDANILDEAVLGKLLTSITDIFGYYLVEHGSRWSFEAVAYTSPH</sequence>
<evidence type="ECO:0008006" key="3">
    <source>
        <dbReference type="Google" id="ProtNLM"/>
    </source>
</evidence>
<evidence type="ECO:0000313" key="2">
    <source>
        <dbReference type="Proteomes" id="UP000297245"/>
    </source>
</evidence>
<protein>
    <recommendedName>
        <fullName evidence="3">WW domain-containing protein</fullName>
    </recommendedName>
</protein>
<accession>A0A4S8MGB1</accession>
<reference evidence="1 2" key="1">
    <citation type="journal article" date="2019" name="Nat. Ecol. Evol.">
        <title>Megaphylogeny resolves global patterns of mushroom evolution.</title>
        <authorList>
            <person name="Varga T."/>
            <person name="Krizsan K."/>
            <person name="Foldi C."/>
            <person name="Dima B."/>
            <person name="Sanchez-Garcia M."/>
            <person name="Sanchez-Ramirez S."/>
            <person name="Szollosi G.J."/>
            <person name="Szarkandi J.G."/>
            <person name="Papp V."/>
            <person name="Albert L."/>
            <person name="Andreopoulos W."/>
            <person name="Angelini C."/>
            <person name="Antonin V."/>
            <person name="Barry K.W."/>
            <person name="Bougher N.L."/>
            <person name="Buchanan P."/>
            <person name="Buyck B."/>
            <person name="Bense V."/>
            <person name="Catcheside P."/>
            <person name="Chovatia M."/>
            <person name="Cooper J."/>
            <person name="Damon W."/>
            <person name="Desjardin D."/>
            <person name="Finy P."/>
            <person name="Geml J."/>
            <person name="Haridas S."/>
            <person name="Hughes K."/>
            <person name="Justo A."/>
            <person name="Karasinski D."/>
            <person name="Kautmanova I."/>
            <person name="Kiss B."/>
            <person name="Kocsube S."/>
            <person name="Kotiranta H."/>
            <person name="LaButti K.M."/>
            <person name="Lechner B.E."/>
            <person name="Liimatainen K."/>
            <person name="Lipzen A."/>
            <person name="Lukacs Z."/>
            <person name="Mihaltcheva S."/>
            <person name="Morgado L.N."/>
            <person name="Niskanen T."/>
            <person name="Noordeloos M.E."/>
            <person name="Ohm R.A."/>
            <person name="Ortiz-Santana B."/>
            <person name="Ovrebo C."/>
            <person name="Racz N."/>
            <person name="Riley R."/>
            <person name="Savchenko A."/>
            <person name="Shiryaev A."/>
            <person name="Soop K."/>
            <person name="Spirin V."/>
            <person name="Szebenyi C."/>
            <person name="Tomsovsky M."/>
            <person name="Tulloss R.E."/>
            <person name="Uehling J."/>
            <person name="Grigoriev I.V."/>
            <person name="Vagvolgyi C."/>
            <person name="Papp T."/>
            <person name="Martin F.M."/>
            <person name="Miettinen O."/>
            <person name="Hibbett D.S."/>
            <person name="Nagy L.G."/>
        </authorList>
    </citation>
    <scope>NUCLEOTIDE SEQUENCE [LARGE SCALE GENOMIC DNA]</scope>
    <source>
        <strain evidence="1 2">CBS 962.96</strain>
    </source>
</reference>
<name>A0A4S8MGB1_DENBC</name>
<dbReference type="Proteomes" id="UP000297245">
    <property type="component" value="Unassembled WGS sequence"/>
</dbReference>
<evidence type="ECO:0000313" key="1">
    <source>
        <dbReference type="EMBL" id="THV01502.1"/>
    </source>
</evidence>